<feature type="transmembrane region" description="Helical" evidence="9">
    <location>
        <begin position="311"/>
        <end position="331"/>
    </location>
</feature>
<dbReference type="SMART" id="SM00116">
    <property type="entry name" value="CBS"/>
    <property type="match status" value="1"/>
</dbReference>
<feature type="transmembrane region" description="Helical" evidence="9">
    <location>
        <begin position="409"/>
        <end position="434"/>
    </location>
</feature>
<dbReference type="PROSITE" id="PS51371">
    <property type="entry name" value="CBS"/>
    <property type="match status" value="1"/>
</dbReference>
<proteinExistence type="inferred from homology"/>
<dbReference type="NCBIfam" id="TIGR00400">
    <property type="entry name" value="mgtE"/>
    <property type="match status" value="1"/>
</dbReference>
<feature type="domain" description="CBS" evidence="10">
    <location>
        <begin position="229"/>
        <end position="286"/>
    </location>
</feature>
<protein>
    <recommendedName>
        <fullName evidence="9">Magnesium transporter MgtE</fullName>
    </recommendedName>
</protein>
<dbReference type="PANTHER" id="PTHR43773:SF1">
    <property type="entry name" value="MAGNESIUM TRANSPORTER MGTE"/>
    <property type="match status" value="1"/>
</dbReference>
<evidence type="ECO:0000313" key="12">
    <source>
        <dbReference type="Proteomes" id="UP001626536"/>
    </source>
</evidence>
<evidence type="ECO:0000256" key="4">
    <source>
        <dbReference type="ARBA" id="ARBA00022692"/>
    </source>
</evidence>
<keyword evidence="9" id="KW-0479">Metal-binding</keyword>
<dbReference type="SUPFAM" id="SSF161093">
    <property type="entry name" value="MgtE membrane domain-like"/>
    <property type="match status" value="1"/>
</dbReference>
<keyword evidence="9" id="KW-1003">Cell membrane</keyword>
<evidence type="ECO:0000256" key="8">
    <source>
        <dbReference type="PROSITE-ProRule" id="PRU00703"/>
    </source>
</evidence>
<keyword evidence="7 9" id="KW-0472">Membrane</keyword>
<dbReference type="CDD" id="cd04606">
    <property type="entry name" value="CBS_pair_Mg_transporter"/>
    <property type="match status" value="1"/>
</dbReference>
<keyword evidence="12" id="KW-1185">Reference proteome</keyword>
<keyword evidence="4 9" id="KW-0812">Transmembrane</keyword>
<dbReference type="InterPro" id="IPR046342">
    <property type="entry name" value="CBS_dom_sf"/>
</dbReference>
<dbReference type="Gene3D" id="1.10.357.20">
    <property type="entry name" value="SLC41 divalent cation transporters, integral membrane domain"/>
    <property type="match status" value="1"/>
</dbReference>
<dbReference type="InterPro" id="IPR006667">
    <property type="entry name" value="SLC41_membr_dom"/>
</dbReference>
<dbReference type="Gene3D" id="3.10.580.10">
    <property type="entry name" value="CBS-domain"/>
    <property type="match status" value="1"/>
</dbReference>
<dbReference type="SMART" id="SM00924">
    <property type="entry name" value="MgtE_N"/>
    <property type="match status" value="1"/>
</dbReference>
<dbReference type="InterPro" id="IPR038076">
    <property type="entry name" value="MgtE_N_sf"/>
</dbReference>
<evidence type="ECO:0000256" key="5">
    <source>
        <dbReference type="ARBA" id="ARBA00022842"/>
    </source>
</evidence>
<keyword evidence="3 9" id="KW-0813">Transport</keyword>
<comment type="subcellular location">
    <subcellularLocation>
        <location evidence="9">Cell membrane</location>
        <topology evidence="9">Multi-pass membrane protein</topology>
    </subcellularLocation>
    <subcellularLocation>
        <location evidence="1">Membrane</location>
        <topology evidence="1">Multi-pass membrane protein</topology>
    </subcellularLocation>
</comment>
<evidence type="ECO:0000256" key="7">
    <source>
        <dbReference type="ARBA" id="ARBA00023136"/>
    </source>
</evidence>
<feature type="transmembrane region" description="Helical" evidence="9">
    <location>
        <begin position="446"/>
        <end position="475"/>
    </location>
</feature>
<dbReference type="InterPro" id="IPR036739">
    <property type="entry name" value="SLC41_membr_dom_sf"/>
</dbReference>
<comment type="caution">
    <text evidence="9">Lacks conserved residue(s) required for the propagation of feature annotation.</text>
</comment>
<dbReference type="EMBL" id="CP136862">
    <property type="protein sequence ID" value="WOJ91579.1"/>
    <property type="molecule type" value="Genomic_DNA"/>
</dbReference>
<sequence length="476" mass="51442">MEHDYDVVTAHPDRLPGDAASIYDEDGAIEPNFLKNVAAAVSAGNAALVRQLAGDLHEADLGALIAALEPDLRAAFIKLMGSDFDFAALTEMDHHIRDEILAELPNETVAEGVRDLESDDAVTILEDLDAEDQAEILEALPPVDRAQLQRSLDYPDYSAGRLMQTTFVTAPPFWTAGQAINIMRDTDEENLPDSFFEIFIVDPAHRLLGNVFLDTLLRAKSSAKLEDIMCSDRRRVEVKEDREEVARVFQRYNLVSVPVVDEAERLVGVITIDDIVDVIQEEADAEVKALGGVSEQEELSDTVWWTTRSRFPWLFVNLITAFIASSVLGLFEGSLQKMVALAVLAPIVASQGGNAATQTMTVAVRALATRELSRANALRVVLREIFVGVLNGAAFGLITGLVASVWFGFAGIGVVIALAMLTNLVAGALGGILIPQALNRFDIDPAVSSSAFVTTVTDVVGYASFLGIATVWFGLA</sequence>
<keyword evidence="6 9" id="KW-1133">Transmembrane helix</keyword>
<comment type="subunit">
    <text evidence="9">Homodimer.</text>
</comment>
<evidence type="ECO:0000256" key="6">
    <source>
        <dbReference type="ARBA" id="ARBA00022989"/>
    </source>
</evidence>
<organism evidence="11 12">
    <name type="scientific">Methylocapsa polymorpha</name>
    <dbReference type="NCBI Taxonomy" id="3080828"/>
    <lineage>
        <taxon>Bacteria</taxon>
        <taxon>Pseudomonadati</taxon>
        <taxon>Pseudomonadota</taxon>
        <taxon>Alphaproteobacteria</taxon>
        <taxon>Hyphomicrobiales</taxon>
        <taxon>Beijerinckiaceae</taxon>
        <taxon>Methylocapsa</taxon>
    </lineage>
</organism>
<keyword evidence="5 9" id="KW-0460">Magnesium</keyword>
<dbReference type="Proteomes" id="UP001626536">
    <property type="component" value="Chromosome"/>
</dbReference>
<dbReference type="Gene3D" id="1.25.60.10">
    <property type="entry name" value="MgtE N-terminal domain-like"/>
    <property type="match status" value="1"/>
</dbReference>
<evidence type="ECO:0000256" key="9">
    <source>
        <dbReference type="RuleBase" id="RU362011"/>
    </source>
</evidence>
<gene>
    <name evidence="11" type="primary">mgtE</name>
    <name evidence="11" type="ORF">RZS28_18000</name>
</gene>
<dbReference type="InterPro" id="IPR006669">
    <property type="entry name" value="MgtE_transporter"/>
</dbReference>
<evidence type="ECO:0000259" key="10">
    <source>
        <dbReference type="PROSITE" id="PS51371"/>
    </source>
</evidence>
<reference evidence="11 12" key="1">
    <citation type="submission" date="2023-10" db="EMBL/GenBank/DDBJ databases">
        <title>Novel methanotroph of the genus Methylocapsa from a subarctic wetland.</title>
        <authorList>
            <person name="Belova S.E."/>
            <person name="Oshkin I.Y."/>
            <person name="Miroshnikov K."/>
            <person name="Dedysh S.N."/>
        </authorList>
    </citation>
    <scope>NUCLEOTIDE SEQUENCE [LARGE SCALE GENOMIC DNA]</scope>
    <source>
        <strain evidence="11 12">RX1</strain>
    </source>
</reference>
<comment type="function">
    <text evidence="9">Acts as a magnesium transporter.</text>
</comment>
<dbReference type="SUPFAM" id="SSF158791">
    <property type="entry name" value="MgtE N-terminal domain-like"/>
    <property type="match status" value="1"/>
</dbReference>
<dbReference type="RefSeq" id="WP_407341166.1">
    <property type="nucleotide sequence ID" value="NZ_CP136862.1"/>
</dbReference>
<dbReference type="Pfam" id="PF01769">
    <property type="entry name" value="MgtE"/>
    <property type="match status" value="1"/>
</dbReference>
<keyword evidence="8" id="KW-0129">CBS domain</keyword>
<accession>A0ABZ0HYT3</accession>
<evidence type="ECO:0000256" key="2">
    <source>
        <dbReference type="ARBA" id="ARBA00009749"/>
    </source>
</evidence>
<evidence type="ECO:0000256" key="3">
    <source>
        <dbReference type="ARBA" id="ARBA00022448"/>
    </source>
</evidence>
<evidence type="ECO:0000256" key="1">
    <source>
        <dbReference type="ARBA" id="ARBA00004141"/>
    </source>
</evidence>
<evidence type="ECO:0000313" key="11">
    <source>
        <dbReference type="EMBL" id="WOJ91579.1"/>
    </source>
</evidence>
<feature type="transmembrane region" description="Helical" evidence="9">
    <location>
        <begin position="380"/>
        <end position="403"/>
    </location>
</feature>
<dbReference type="PANTHER" id="PTHR43773">
    <property type="entry name" value="MAGNESIUM TRANSPORTER MGTE"/>
    <property type="match status" value="1"/>
</dbReference>
<dbReference type="InterPro" id="IPR000644">
    <property type="entry name" value="CBS_dom"/>
</dbReference>
<dbReference type="Pfam" id="PF00571">
    <property type="entry name" value="CBS"/>
    <property type="match status" value="1"/>
</dbReference>
<comment type="similarity">
    <text evidence="2 9">Belongs to the SLC41A transporter family.</text>
</comment>
<dbReference type="InterPro" id="IPR006668">
    <property type="entry name" value="Mg_transptr_MgtE_intracell_dom"/>
</dbReference>
<dbReference type="SUPFAM" id="SSF54631">
    <property type="entry name" value="CBS-domain pair"/>
    <property type="match status" value="1"/>
</dbReference>
<name>A0ABZ0HYT3_9HYPH</name>
<dbReference type="Pfam" id="PF03448">
    <property type="entry name" value="MgtE_N"/>
    <property type="match status" value="1"/>
</dbReference>